<evidence type="ECO:0000313" key="3">
    <source>
        <dbReference type="EMBL" id="CAH1210748.1"/>
    </source>
</evidence>
<sequence>MKRGYVFILAALALILAFSGAASAGAASKKDIGVWVNDRKIEFDVPPLIEEGTTYVEFKGLFTALGYTIDYNAKEKVIAGTAPGKTIQFRIGSDRPVIDGKVSSKAVQLIVKEGRTLVPLRFVGEATGMLVDWNAAAQTIKINSKGASSNSSPTDKDRAKLQAFLDQLSKSEYVDRLQYFDPASPIYEAIKNMPEDVLDVKTESQSKLVSILDWKPGQAIITMNMVTKKISGDSFYLDNSVDYKLTLTQDAAQNWKVYLLEPAGAIQYLNTEEVLGKEPTVPEEDKKSLLAVIDKQIQAINDEDIAAYRSTMDPQFPGLDVVMELLKQTFEQQNLTAIVEKTQIVHFTGTEAAVRVSQTTQDSTGAGYRLDLVVILGKSESGEWLLTEESKMINFEQFAAMNSKL</sequence>
<accession>A0ABN8GM62</accession>
<dbReference type="EMBL" id="CAKMMF010000018">
    <property type="protein sequence ID" value="CAH1210748.1"/>
    <property type="molecule type" value="Genomic_DNA"/>
</dbReference>
<comment type="caution">
    <text evidence="3">The sequence shown here is derived from an EMBL/GenBank/DDBJ whole genome shotgun (WGS) entry which is preliminary data.</text>
</comment>
<name>A0ABN8GM62_9BACL</name>
<feature type="signal peptide" evidence="1">
    <location>
        <begin position="1"/>
        <end position="24"/>
    </location>
</feature>
<dbReference type="Pfam" id="PF07833">
    <property type="entry name" value="Cu_amine_oxidN1"/>
    <property type="match status" value="1"/>
</dbReference>
<dbReference type="Proteomes" id="UP000838686">
    <property type="component" value="Unassembled WGS sequence"/>
</dbReference>
<dbReference type="Gene3D" id="3.30.457.10">
    <property type="entry name" value="Copper amine oxidase-like, N-terminal domain"/>
    <property type="match status" value="1"/>
</dbReference>
<keyword evidence="4" id="KW-1185">Reference proteome</keyword>
<dbReference type="SUPFAM" id="SSF54427">
    <property type="entry name" value="NTF2-like"/>
    <property type="match status" value="1"/>
</dbReference>
<dbReference type="InterPro" id="IPR032710">
    <property type="entry name" value="NTF2-like_dom_sf"/>
</dbReference>
<organism evidence="3 4">
    <name type="scientific">Paenibacillus plantiphilus</name>
    <dbReference type="NCBI Taxonomy" id="2905650"/>
    <lineage>
        <taxon>Bacteria</taxon>
        <taxon>Bacillati</taxon>
        <taxon>Bacillota</taxon>
        <taxon>Bacilli</taxon>
        <taxon>Bacillales</taxon>
        <taxon>Paenibacillaceae</taxon>
        <taxon>Paenibacillus</taxon>
    </lineage>
</organism>
<feature type="chain" id="PRO_5046616262" description="Copper amine oxidase-like N-terminal domain-containing protein" evidence="1">
    <location>
        <begin position="25"/>
        <end position="405"/>
    </location>
</feature>
<dbReference type="SUPFAM" id="SSF55383">
    <property type="entry name" value="Copper amine oxidase, domain N"/>
    <property type="match status" value="1"/>
</dbReference>
<evidence type="ECO:0000313" key="4">
    <source>
        <dbReference type="Proteomes" id="UP000838686"/>
    </source>
</evidence>
<dbReference type="InterPro" id="IPR036582">
    <property type="entry name" value="Mao_N_sf"/>
</dbReference>
<keyword evidence="1" id="KW-0732">Signal</keyword>
<evidence type="ECO:0000256" key="1">
    <source>
        <dbReference type="SAM" id="SignalP"/>
    </source>
</evidence>
<feature type="domain" description="Copper amine oxidase-like N-terminal" evidence="2">
    <location>
        <begin position="36"/>
        <end position="142"/>
    </location>
</feature>
<gene>
    <name evidence="3" type="ORF">PAECIP111893_03263</name>
</gene>
<proteinExistence type="predicted"/>
<protein>
    <recommendedName>
        <fullName evidence="2">Copper amine oxidase-like N-terminal domain-containing protein</fullName>
    </recommendedName>
</protein>
<evidence type="ECO:0000259" key="2">
    <source>
        <dbReference type="Pfam" id="PF07833"/>
    </source>
</evidence>
<dbReference type="RefSeq" id="WP_236343609.1">
    <property type="nucleotide sequence ID" value="NZ_CAKMMF010000018.1"/>
</dbReference>
<dbReference type="InterPro" id="IPR012854">
    <property type="entry name" value="Cu_amine_oxidase-like_N"/>
</dbReference>
<reference evidence="3" key="1">
    <citation type="submission" date="2022-01" db="EMBL/GenBank/DDBJ databases">
        <authorList>
            <person name="Criscuolo A."/>
        </authorList>
    </citation>
    <scope>NUCLEOTIDE SEQUENCE</scope>
    <source>
        <strain evidence="3">CIP111893</strain>
    </source>
</reference>